<dbReference type="Proteomes" id="UP000069549">
    <property type="component" value="Chromosome 13"/>
</dbReference>
<comment type="similarity">
    <text evidence="7">Belongs to the DHHC palmitoyltransferase family. PFA5 subfamily.</text>
</comment>
<dbReference type="EMBL" id="LT608277">
    <property type="protein sequence ID" value="SCM18449.1"/>
    <property type="molecule type" value="Genomic_DNA"/>
</dbReference>
<evidence type="ECO:0000313" key="18">
    <source>
        <dbReference type="Proteomes" id="UP000219974"/>
    </source>
</evidence>
<evidence type="ECO:0000256" key="5">
    <source>
        <dbReference type="ARBA" id="ARBA00023136"/>
    </source>
</evidence>
<dbReference type="Proteomes" id="UP000220214">
    <property type="component" value="Chromosome 13"/>
</dbReference>
<feature type="transmembrane region" description="Helical" evidence="9">
    <location>
        <begin position="291"/>
        <end position="310"/>
    </location>
</feature>
<evidence type="ECO:0000313" key="19">
    <source>
        <dbReference type="Proteomes" id="UP000220214"/>
    </source>
</evidence>
<dbReference type="Pfam" id="PF12796">
    <property type="entry name" value="Ank_2"/>
    <property type="match status" value="1"/>
</dbReference>
<dbReference type="InterPro" id="IPR039859">
    <property type="entry name" value="PFA4/ZDH16/20/ERF2-like"/>
</dbReference>
<dbReference type="AlphaFoldDB" id="A0A113SMX0"/>
<dbReference type="InterPro" id="IPR001594">
    <property type="entry name" value="Palmitoyltrfase_DHHC"/>
</dbReference>
<dbReference type="Proteomes" id="UP000219860">
    <property type="component" value="Chromosome 13"/>
</dbReference>
<keyword evidence="6 9" id="KW-0012">Acyltransferase</keyword>
<dbReference type="Proteomes" id="UP000516480">
    <property type="component" value="Chromosome 13"/>
</dbReference>
<evidence type="ECO:0000313" key="13">
    <source>
        <dbReference type="EMBL" id="SCM16652.1"/>
    </source>
</evidence>
<dbReference type="VEuPathDB" id="PlasmoDB:PBANKA_1337800"/>
<dbReference type="GO" id="GO:0019706">
    <property type="term" value="F:protein-cysteine S-palmitoyltransferase activity"/>
    <property type="evidence" value="ECO:0007669"/>
    <property type="project" value="UniProtKB-EC"/>
</dbReference>
<dbReference type="PANTHER" id="PTHR22883:SF23">
    <property type="entry name" value="PALMITOYLTRANSFERASE ZDHHC6"/>
    <property type="match status" value="1"/>
</dbReference>
<evidence type="ECO:0000313" key="14">
    <source>
        <dbReference type="EMBL" id="SCM18449.1"/>
    </source>
</evidence>
<feature type="repeat" description="ANK" evidence="8">
    <location>
        <begin position="46"/>
        <end position="78"/>
    </location>
</feature>
<dbReference type="GO" id="GO:0016020">
    <property type="term" value="C:membrane"/>
    <property type="evidence" value="ECO:0007669"/>
    <property type="project" value="UniProtKB-SubCell"/>
</dbReference>
<dbReference type="OMA" id="FWVGFRY"/>
<evidence type="ECO:0000256" key="7">
    <source>
        <dbReference type="ARBA" id="ARBA00038298"/>
    </source>
</evidence>
<proteinExistence type="inferred from homology"/>
<feature type="transmembrane region" description="Helical" evidence="9">
    <location>
        <begin position="322"/>
        <end position="339"/>
    </location>
</feature>
<gene>
    <name evidence="11" type="primary">DHHC5</name>
    <name evidence="11" type="ORF">PBK173_000398700</name>
    <name evidence="15" type="ORF">PBNK65E_000387500</name>
    <name evidence="12" type="ORF">PBNK65NY_000387000</name>
    <name evidence="13" type="ORF">PBSP11A_000387500</name>
    <name evidence="14" type="ORF">PBSP11RLL_000387600</name>
</gene>
<feature type="transmembrane region" description="Helical" evidence="9">
    <location>
        <begin position="549"/>
        <end position="571"/>
    </location>
</feature>
<evidence type="ECO:0000313" key="12">
    <source>
        <dbReference type="EMBL" id="SCL97636.1"/>
    </source>
</evidence>
<dbReference type="PROSITE" id="PS50216">
    <property type="entry name" value="DHHC"/>
    <property type="match status" value="1"/>
</dbReference>
<dbReference type="PANTHER" id="PTHR22883">
    <property type="entry name" value="ZINC FINGER DHHC DOMAIN CONTAINING PROTEIN"/>
    <property type="match status" value="1"/>
</dbReference>
<dbReference type="EMBL" id="LT160033">
    <property type="protein sequence ID" value="CXI98058.1"/>
    <property type="molecule type" value="Genomic_DNA"/>
</dbReference>
<evidence type="ECO:0000313" key="11">
    <source>
        <dbReference type="EMBL" id="CXI98058.1"/>
    </source>
</evidence>
<dbReference type="SMART" id="SM00248">
    <property type="entry name" value="ANK"/>
    <property type="match status" value="4"/>
</dbReference>
<dbReference type="GO" id="GO:0006612">
    <property type="term" value="P:protein targeting to membrane"/>
    <property type="evidence" value="ECO:0007669"/>
    <property type="project" value="TreeGrafter"/>
</dbReference>
<dbReference type="EMBL" id="LT608149">
    <property type="protein sequence ID" value="SCL97636.1"/>
    <property type="molecule type" value="Genomic_DNA"/>
</dbReference>
<dbReference type="InterPro" id="IPR036770">
    <property type="entry name" value="Ankyrin_rpt-contain_sf"/>
</dbReference>
<name>A0A113SMX0_PLABE</name>
<evidence type="ECO:0000313" key="20">
    <source>
        <dbReference type="Proteomes" id="UP000516480"/>
    </source>
</evidence>
<dbReference type="Gene3D" id="1.25.40.20">
    <property type="entry name" value="Ankyrin repeat-containing domain"/>
    <property type="match status" value="1"/>
</dbReference>
<evidence type="ECO:0000313" key="15">
    <source>
        <dbReference type="EMBL" id="SCN27880.1"/>
    </source>
</evidence>
<comment type="domain">
    <text evidence="9">The DHHC domain is required for palmitoyltransferase activity.</text>
</comment>
<evidence type="ECO:0000313" key="17">
    <source>
        <dbReference type="Proteomes" id="UP000219860"/>
    </source>
</evidence>
<dbReference type="EC" id="2.3.1.225" evidence="9"/>
<evidence type="ECO:0000256" key="8">
    <source>
        <dbReference type="PROSITE-ProRule" id="PRU00023"/>
    </source>
</evidence>
<evidence type="ECO:0000256" key="1">
    <source>
        <dbReference type="ARBA" id="ARBA00004141"/>
    </source>
</evidence>
<feature type="transmembrane region" description="Helical" evidence="9">
    <location>
        <begin position="515"/>
        <end position="537"/>
    </location>
</feature>
<evidence type="ECO:0000313" key="16">
    <source>
        <dbReference type="Proteomes" id="UP000069549"/>
    </source>
</evidence>
<evidence type="ECO:0000256" key="2">
    <source>
        <dbReference type="ARBA" id="ARBA00022679"/>
    </source>
</evidence>
<feature type="domain" description="Palmitoyltransferase DHHC" evidence="10">
    <location>
        <begin position="469"/>
        <end position="588"/>
    </location>
</feature>
<keyword evidence="5 9" id="KW-0472">Membrane</keyword>
<keyword evidence="3 9" id="KW-0812">Transmembrane</keyword>
<keyword evidence="2 9" id="KW-0808">Transferase</keyword>
<accession>A0A113SMX0</accession>
<dbReference type="Pfam" id="PF01529">
    <property type="entry name" value="DHHC"/>
    <property type="match status" value="1"/>
</dbReference>
<dbReference type="EMBL" id="LT614639">
    <property type="protein sequence ID" value="SCN27880.1"/>
    <property type="molecule type" value="Genomic_DNA"/>
</dbReference>
<evidence type="ECO:0000256" key="6">
    <source>
        <dbReference type="ARBA" id="ARBA00023315"/>
    </source>
</evidence>
<dbReference type="PROSITE" id="PS50297">
    <property type="entry name" value="ANK_REP_REGION"/>
    <property type="match status" value="1"/>
</dbReference>
<dbReference type="PROSITE" id="PS50088">
    <property type="entry name" value="ANK_REPEAT"/>
    <property type="match status" value="1"/>
</dbReference>
<keyword evidence="4 9" id="KW-1133">Transmembrane helix</keyword>
<evidence type="ECO:0000256" key="3">
    <source>
        <dbReference type="ARBA" id="ARBA00022692"/>
    </source>
</evidence>
<sequence>MNVSYIHSNGFIYNNEILFHLIKQNNEKIYYILEKNKNLINSKDENGNSLLHWAVFLNNVYLVYYLLENNADPNIKSNNNQTPVFWAVSSNNIFMIYLLKKYKCNLYEVDNKGYNCLTISIQYNYLLPFLYLINLELPITCKDFNNCSIIDWASYNNNIFFLRLFSIFVNNLYLINFEKPGSILQKAIIGNAFESVVYLITNRHQNIYDISTDDNKNIIEFIEEYKDKIDPRIYKFIKSKKIGEWCKHNRKTNFDALYEHNGYIGPYLIRKKKNLSIIQNILLKYSQNKALIIYPLLVVLAYTYLNIVYYFYARMHTKHKNLFLDLFHPLLFVIYYFVVSSNPGFLDDSKLGIFSENNGNSSKEKLKIENIKEKEVKQNKIYLKDGKDIKNVKNEHNMMNIEQENTANQNLTFQYIIKNIEEEIKTYEMKYKLNEFSKGIKSKNIFELKNNLNIKWEINKFEISTFNINMLCPTCFLFKNTRTKHCAFCDKCIDIFDHHCIFTLNCMGIDNARIFLSWILSNILFSIYNLYFYLLFIIKIKFNYHNIYFYIYLSVLIISLLFIYFMGSVFLRSIFNILENITLNEKIKLYSSKKFLTYELKIGKNNEPVVVRKFKNPFDRGIYKNVLNFLTKSKNKLTQNQKKFIEIDENIKSDKVRQFVEGLNKKLGQFYEKHD</sequence>
<evidence type="ECO:0000259" key="10">
    <source>
        <dbReference type="Pfam" id="PF01529"/>
    </source>
</evidence>
<comment type="catalytic activity">
    <reaction evidence="9">
        <text>L-cysteinyl-[protein] + hexadecanoyl-CoA = S-hexadecanoyl-L-cysteinyl-[protein] + CoA</text>
        <dbReference type="Rhea" id="RHEA:36683"/>
        <dbReference type="Rhea" id="RHEA-COMP:10131"/>
        <dbReference type="Rhea" id="RHEA-COMP:11032"/>
        <dbReference type="ChEBI" id="CHEBI:29950"/>
        <dbReference type="ChEBI" id="CHEBI:57287"/>
        <dbReference type="ChEBI" id="CHEBI:57379"/>
        <dbReference type="ChEBI" id="CHEBI:74151"/>
        <dbReference type="EC" id="2.3.1.225"/>
    </reaction>
</comment>
<comment type="subcellular location">
    <subcellularLocation>
        <location evidence="1">Membrane</location>
        <topology evidence="1">Multi-pass membrane protein</topology>
    </subcellularLocation>
</comment>
<dbReference type="InterPro" id="IPR002110">
    <property type="entry name" value="Ankyrin_rpt"/>
</dbReference>
<dbReference type="GO" id="GO:0005783">
    <property type="term" value="C:endoplasmic reticulum"/>
    <property type="evidence" value="ECO:0007669"/>
    <property type="project" value="TreeGrafter"/>
</dbReference>
<dbReference type="GO" id="GO:0005794">
    <property type="term" value="C:Golgi apparatus"/>
    <property type="evidence" value="ECO:0007669"/>
    <property type="project" value="TreeGrafter"/>
</dbReference>
<reference evidence="11 16" key="1">
    <citation type="submission" date="2016-02" db="EMBL/GenBank/DDBJ databases">
        <authorList>
            <consortium name="Pathogen Informatics"/>
        </authorList>
    </citation>
    <scope>NUCLEOTIDE SEQUENCE [LARGE SCALE GENOMIC DNA]</scope>
    <source>
        <strain evidence="11 16">K173</strain>
        <strain evidence="12 20">NK65 ny</strain>
        <strain evidence="15 19">NK65e</strain>
        <strain evidence="13 17">SP11 Antwerpcl1</strain>
        <strain evidence="14 18">SP11 RLL</strain>
    </source>
</reference>
<evidence type="ECO:0000256" key="9">
    <source>
        <dbReference type="RuleBase" id="RU079119"/>
    </source>
</evidence>
<dbReference type="OrthoDB" id="9909019at2759"/>
<dbReference type="EMBL" id="LT608261">
    <property type="protein sequence ID" value="SCM16652.1"/>
    <property type="molecule type" value="Genomic_DNA"/>
</dbReference>
<evidence type="ECO:0000256" key="4">
    <source>
        <dbReference type="ARBA" id="ARBA00022989"/>
    </source>
</evidence>
<dbReference type="SUPFAM" id="SSF48403">
    <property type="entry name" value="Ankyrin repeat"/>
    <property type="match status" value="1"/>
</dbReference>
<organism evidence="11 16">
    <name type="scientific">Plasmodium berghei</name>
    <dbReference type="NCBI Taxonomy" id="5821"/>
    <lineage>
        <taxon>Eukaryota</taxon>
        <taxon>Sar</taxon>
        <taxon>Alveolata</taxon>
        <taxon>Apicomplexa</taxon>
        <taxon>Aconoidasida</taxon>
        <taxon>Haemosporida</taxon>
        <taxon>Plasmodiidae</taxon>
        <taxon>Plasmodium</taxon>
        <taxon>Plasmodium (Vinckeia)</taxon>
    </lineage>
</organism>
<dbReference type="Proteomes" id="UP000219974">
    <property type="component" value="Chromosome 13"/>
</dbReference>
<keyword evidence="8" id="KW-0040">ANK repeat</keyword>
<protein>
    <recommendedName>
        <fullName evidence="9">Palmitoyltransferase</fullName>
        <ecNumber evidence="9">2.3.1.225</ecNumber>
    </recommendedName>
</protein>